<evidence type="ECO:0000313" key="1">
    <source>
        <dbReference type="EMBL" id="MDN4122525.1"/>
    </source>
</evidence>
<dbReference type="InterPro" id="IPR021259">
    <property type="entry name" value="DUF2817"/>
</dbReference>
<reference evidence="1" key="1">
    <citation type="submission" date="2021-11" db="EMBL/GenBank/DDBJ databases">
        <title>Draft genome sequence of Alcaligenes endophyticus type strain CCUG 75668T.</title>
        <authorList>
            <person name="Salva-Serra F."/>
            <person name="Duran R.E."/>
            <person name="Seeger M."/>
            <person name="Moore E.R.B."/>
            <person name="Jaen-Luchoro D."/>
        </authorList>
    </citation>
    <scope>NUCLEOTIDE SEQUENCE</scope>
    <source>
        <strain evidence="1">CCUG 75668</strain>
    </source>
</reference>
<gene>
    <name evidence="1" type="ORF">LMS43_14615</name>
</gene>
<accession>A0ABT8EN46</accession>
<dbReference type="SUPFAM" id="SSF53187">
    <property type="entry name" value="Zn-dependent exopeptidases"/>
    <property type="match status" value="1"/>
</dbReference>
<proteinExistence type="predicted"/>
<comment type="caution">
    <text evidence="1">The sequence shown here is derived from an EMBL/GenBank/DDBJ whole genome shotgun (WGS) entry which is preliminary data.</text>
</comment>
<sequence length="375" mass="42929">MDTYLMNERPSYTAYRERFLAAVQRHQGRVSHYEHPLKGRDGETLYTDVAEIGNPDATKWLIIISGTHGVEGYYGSMCQTLYLQGLDLHSLDADTGLLFIHLINPWGTSWLRRVNEDNVDLNRNFIDFTRPLQHNDEYDNIASVFNREAIEPEQRRINEQLWHDRAAEIGETSLRSQITAGQHQDPEGIFYAGQFATWSNQTLRTIFANLPKSCKQAICMDLHTGAGDFGHPMLMAITDHDYPGLEAAKKLFGPWLYTVHTAMGNTSDTGVSASVDGYTSQMLINAMHDKDFMQLVIECGTYSPSMLEHSLRFEHLHYLEGNDPGGHQEPGHSLKSALLEHFFPHDQQWREIAWVRTRQIFDQALVYLRDGQTHY</sequence>
<dbReference type="EMBL" id="JAJHNU010000005">
    <property type="protein sequence ID" value="MDN4122525.1"/>
    <property type="molecule type" value="Genomic_DNA"/>
</dbReference>
<protein>
    <submittedName>
        <fullName evidence="1">M14 family metallopeptidase</fullName>
    </submittedName>
</protein>
<name>A0ABT8EN46_9BURK</name>
<dbReference type="Proteomes" id="UP001168613">
    <property type="component" value="Unassembled WGS sequence"/>
</dbReference>
<evidence type="ECO:0000313" key="2">
    <source>
        <dbReference type="Proteomes" id="UP001168613"/>
    </source>
</evidence>
<dbReference type="CDD" id="cd06233">
    <property type="entry name" value="M14-like"/>
    <property type="match status" value="1"/>
</dbReference>
<dbReference type="Gene3D" id="3.40.630.10">
    <property type="entry name" value="Zn peptidases"/>
    <property type="match status" value="1"/>
</dbReference>
<organism evidence="1 2">
    <name type="scientific">Alcaligenes endophyticus</name>
    <dbReference type="NCBI Taxonomy" id="1929088"/>
    <lineage>
        <taxon>Bacteria</taxon>
        <taxon>Pseudomonadati</taxon>
        <taxon>Pseudomonadota</taxon>
        <taxon>Betaproteobacteria</taxon>
        <taxon>Burkholderiales</taxon>
        <taxon>Alcaligenaceae</taxon>
        <taxon>Alcaligenes</taxon>
    </lineage>
</organism>
<keyword evidence="2" id="KW-1185">Reference proteome</keyword>
<dbReference type="Pfam" id="PF10994">
    <property type="entry name" value="DUF2817"/>
    <property type="match status" value="1"/>
</dbReference>
<dbReference type="RefSeq" id="WP_266123944.1">
    <property type="nucleotide sequence ID" value="NZ_JAJHNU010000005.1"/>
</dbReference>